<keyword evidence="3" id="KW-0479">Metal-binding</keyword>
<dbReference type="Pfam" id="PF01424">
    <property type="entry name" value="R3H"/>
    <property type="match status" value="1"/>
</dbReference>
<dbReference type="Proteomes" id="UP001187531">
    <property type="component" value="Unassembled WGS sequence"/>
</dbReference>
<keyword evidence="8" id="KW-0804">Transcription</keyword>
<organism evidence="15 16">
    <name type="scientific">Artemia franciscana</name>
    <name type="common">Brine shrimp</name>
    <name type="synonym">Artemia sanfranciscana</name>
    <dbReference type="NCBI Taxonomy" id="6661"/>
    <lineage>
        <taxon>Eukaryota</taxon>
        <taxon>Metazoa</taxon>
        <taxon>Ecdysozoa</taxon>
        <taxon>Arthropoda</taxon>
        <taxon>Crustacea</taxon>
        <taxon>Branchiopoda</taxon>
        <taxon>Anostraca</taxon>
        <taxon>Artemiidae</taxon>
        <taxon>Artemia</taxon>
    </lineage>
</organism>
<evidence type="ECO:0000259" key="12">
    <source>
        <dbReference type="PROSITE" id="PS50016"/>
    </source>
</evidence>
<keyword evidence="4" id="KW-0677">Repeat</keyword>
<feature type="region of interest" description="Disordered" evidence="11">
    <location>
        <begin position="1"/>
        <end position="50"/>
    </location>
</feature>
<dbReference type="SMART" id="SM00393">
    <property type="entry name" value="R3H"/>
    <property type="match status" value="1"/>
</dbReference>
<dbReference type="GO" id="GO:0000977">
    <property type="term" value="F:RNA polymerase II transcription regulatory region sequence-specific DNA binding"/>
    <property type="evidence" value="ECO:0007669"/>
    <property type="project" value="TreeGrafter"/>
</dbReference>
<dbReference type="PANTHER" id="PTHR12360:SF12">
    <property type="entry name" value="TRANSCRIPTIONAL REPRESSOR NF-X1"/>
    <property type="match status" value="1"/>
</dbReference>
<dbReference type="PANTHER" id="PTHR12360">
    <property type="entry name" value="NUCLEAR TRANSCRIPTION FACTOR, X-BOX BINDING 1 NFX1"/>
    <property type="match status" value="1"/>
</dbReference>
<feature type="region of interest" description="Disordered" evidence="11">
    <location>
        <begin position="210"/>
        <end position="231"/>
    </location>
</feature>
<feature type="region of interest" description="Disordered" evidence="11">
    <location>
        <begin position="160"/>
        <end position="195"/>
    </location>
</feature>
<keyword evidence="16" id="KW-1185">Reference proteome</keyword>
<feature type="domain" description="R3H" evidence="14">
    <location>
        <begin position="1127"/>
        <end position="1192"/>
    </location>
</feature>
<feature type="compositionally biased region" description="Polar residues" evidence="11">
    <location>
        <begin position="15"/>
        <end position="29"/>
    </location>
</feature>
<gene>
    <name evidence="15" type="ORF">QYM36_007517</name>
</gene>
<dbReference type="Pfam" id="PF01422">
    <property type="entry name" value="zf-NF-X1"/>
    <property type="match status" value="8"/>
</dbReference>
<feature type="region of interest" description="Disordered" evidence="11">
    <location>
        <begin position="290"/>
        <end position="374"/>
    </location>
</feature>
<dbReference type="SUPFAM" id="SSF57850">
    <property type="entry name" value="RING/U-box"/>
    <property type="match status" value="1"/>
</dbReference>
<dbReference type="InterPro" id="IPR034076">
    <property type="entry name" value="R3H_NF-X1"/>
</dbReference>
<feature type="compositionally biased region" description="Basic and acidic residues" evidence="11">
    <location>
        <begin position="89"/>
        <end position="103"/>
    </location>
</feature>
<sequence length="1277" mass="144832">MAQENHSSNQEESKAMQNHSGNQSQSGTSGPRYLKNGYYSKNYRSHGYSERVDVYRNSSGRYNSEDTAIVNKYSEGASNSRFPDGENYDENRDVKPPSKDHSQSDMSNSRNITKKYHKESNRHYTQFGKQFDKRGGHNYYGCYYEETRKHYTDRNQQFKKYNSSGKNLNDRRDSSQSLASNNYEGSSSGGGQAVYPKSDVSRVAFVNQQEKTLANGNPGVSTNTLHEGSTYSYKGRKEYNIDDLNSMTSGYSEEQNRETVTLDPSEESARGFSREKKEYNRHNFEYRTTYYAEEQNKESASTKTHEETSRDSYREKKEYNRPYFRSRTTNFHEQPNRETFKLESHDSASRGTNRGKRGYNRRSFDSRTSDYSEGSDTVLVRLEDETVEQELSARTVGYASKPLKVSKRGENRGQKKRGGYSTSTRDSKDYSHANYGYDYGNNEHNYAGSKKFKENAYFNKNKVDKPFRESSNDFDQREKLIDLLSNAKYECMVCCDNVKQSQGIWSCPSCFNVYHIGCIKKWASTAVMQGEEGWRCPACQTVRNKIPSGYYCFCSKVREPQWNHHDTPHSCGNLCSRPLGKSDGLCTHKCNILCHPGPCPPCTAQIQRTCSCGKTTKTIKCNDETESMFCTRKCSKMLNCLKHECAAFCHPDLCQPCEVTYELLCYCGSETKVVPCTEGVEESHKFECGNVCNKVLSCGKHKCAQSCHPDGCMGCPFLPEVVTHCPCGQTNLDKLYDQDISKRRSECSDPIPTCGKLCKKELGCGPYENPHLCEVKCHSGPCPKCSKVTEVRCRCKRNDVEVLCEEYKLGREVLCERKCYKKRHCGRHKCIQTCCIDTDHICTIVCGRLLSCGNHMCQELCHSGPCKKCLIASFEELTCHCGSTVTFPPIPCGARPPVCDKPCLRQRPCPHPPNHNCHPDDSCPPCTVLSERWCYGRHEIRKNVMCYLEGISCGMPCRKPLECGKHTCIRTCHEGDCLTSGQECSQPCPIPRALCEHPCGSPCHEGECPNTTCRMKVKVSCQCGQRKAVVSCEDQVSSYRKITTEHLYSKMSELNLGQTVSLESVLSKNKIDKTKSLKCDEECAKIERNRRLALALQIRNPELLPRPGAPAYSQFMKDFAKKDFKFVQMVHEKLTDLVKLAKVSHQRSRQHSFPVMNRDKRQFVHEYCDFFGCDSEAFDEEPNRNVVATAYGDRSWLPAQSIVDVYIKESGQKKIPQPPIGGMVPLSKRLPQSSRVPEPAPTPSTAVTGFSYSKLSDVVKGSPQPEPPEIDYFEMTE</sequence>
<keyword evidence="6" id="KW-0862">Zinc</keyword>
<keyword evidence="9" id="KW-0539">Nucleus</keyword>
<dbReference type="GO" id="GO:0000122">
    <property type="term" value="P:negative regulation of transcription by RNA polymerase II"/>
    <property type="evidence" value="ECO:0007669"/>
    <property type="project" value="TreeGrafter"/>
</dbReference>
<feature type="domain" description="PHD-type" evidence="12">
    <location>
        <begin position="488"/>
        <end position="542"/>
    </location>
</feature>
<evidence type="ECO:0000256" key="5">
    <source>
        <dbReference type="ARBA" id="ARBA00022771"/>
    </source>
</evidence>
<evidence type="ECO:0000256" key="1">
    <source>
        <dbReference type="ARBA" id="ARBA00004123"/>
    </source>
</evidence>
<feature type="region of interest" description="Disordered" evidence="11">
    <location>
        <begin position="73"/>
        <end position="110"/>
    </location>
</feature>
<feature type="compositionally biased region" description="Polar residues" evidence="11">
    <location>
        <begin position="1243"/>
        <end position="1254"/>
    </location>
</feature>
<evidence type="ECO:0000256" key="11">
    <source>
        <dbReference type="SAM" id="MobiDB-lite"/>
    </source>
</evidence>
<evidence type="ECO:0000256" key="10">
    <source>
        <dbReference type="PROSITE-ProRule" id="PRU00175"/>
    </source>
</evidence>
<dbReference type="EMBL" id="JAVRJZ010000001">
    <property type="protein sequence ID" value="KAK2726704.1"/>
    <property type="molecule type" value="Genomic_DNA"/>
</dbReference>
<dbReference type="CDD" id="cd06008">
    <property type="entry name" value="NF-X1-zinc-finger"/>
    <property type="match status" value="7"/>
</dbReference>
<evidence type="ECO:0000259" key="14">
    <source>
        <dbReference type="PROSITE" id="PS51061"/>
    </source>
</evidence>
<dbReference type="PROSITE" id="PS50016">
    <property type="entry name" value="ZF_PHD_2"/>
    <property type="match status" value="1"/>
</dbReference>
<feature type="compositionally biased region" description="Acidic residues" evidence="11">
    <location>
        <begin position="1268"/>
        <end position="1277"/>
    </location>
</feature>
<feature type="compositionally biased region" description="Basic and acidic residues" evidence="11">
    <location>
        <begin position="334"/>
        <end position="348"/>
    </location>
</feature>
<evidence type="ECO:0000256" key="2">
    <source>
        <dbReference type="ARBA" id="ARBA00007269"/>
    </source>
</evidence>
<evidence type="ECO:0000256" key="6">
    <source>
        <dbReference type="ARBA" id="ARBA00022833"/>
    </source>
</evidence>
<dbReference type="InterPro" id="IPR034078">
    <property type="entry name" value="NFX1_fam"/>
</dbReference>
<dbReference type="InterPro" id="IPR001374">
    <property type="entry name" value="R3H_dom"/>
</dbReference>
<comment type="similarity">
    <text evidence="2">Belongs to the NFX1 family.</text>
</comment>
<dbReference type="SMART" id="SM00438">
    <property type="entry name" value="ZnF_NFX"/>
    <property type="match status" value="9"/>
</dbReference>
<feature type="compositionally biased region" description="Polar residues" evidence="11">
    <location>
        <begin position="175"/>
        <end position="184"/>
    </location>
</feature>
<evidence type="ECO:0000256" key="9">
    <source>
        <dbReference type="ARBA" id="ARBA00023242"/>
    </source>
</evidence>
<name>A0AA88LH35_ARTSF</name>
<dbReference type="PROSITE" id="PS50089">
    <property type="entry name" value="ZF_RING_2"/>
    <property type="match status" value="1"/>
</dbReference>
<comment type="caution">
    <text evidence="15">The sequence shown here is derived from an EMBL/GenBank/DDBJ whole genome shotgun (WGS) entry which is preliminary data.</text>
</comment>
<feature type="compositionally biased region" description="Basic and acidic residues" evidence="11">
    <location>
        <begin position="267"/>
        <end position="276"/>
    </location>
</feature>
<evidence type="ECO:0000256" key="3">
    <source>
        <dbReference type="ARBA" id="ARBA00022723"/>
    </source>
</evidence>
<dbReference type="GO" id="GO:0005634">
    <property type="term" value="C:nucleus"/>
    <property type="evidence" value="ECO:0007669"/>
    <property type="project" value="UniProtKB-SubCell"/>
</dbReference>
<evidence type="ECO:0000256" key="8">
    <source>
        <dbReference type="ARBA" id="ARBA00023163"/>
    </source>
</evidence>
<feature type="compositionally biased region" description="Basic and acidic residues" evidence="11">
    <location>
        <begin position="303"/>
        <end position="320"/>
    </location>
</feature>
<feature type="region of interest" description="Disordered" evidence="11">
    <location>
        <begin position="246"/>
        <end position="276"/>
    </location>
</feature>
<evidence type="ECO:0000256" key="4">
    <source>
        <dbReference type="ARBA" id="ARBA00022737"/>
    </source>
</evidence>
<feature type="domain" description="RING-type" evidence="13">
    <location>
        <begin position="491"/>
        <end position="540"/>
    </location>
</feature>
<comment type="subcellular location">
    <subcellularLocation>
        <location evidence="1">Nucleus</location>
    </subcellularLocation>
</comment>
<reference evidence="15" key="1">
    <citation type="submission" date="2023-07" db="EMBL/GenBank/DDBJ databases">
        <title>Chromosome-level genome assembly of Artemia franciscana.</title>
        <authorList>
            <person name="Jo E."/>
        </authorList>
    </citation>
    <scope>NUCLEOTIDE SEQUENCE</scope>
    <source>
        <tissue evidence="15">Whole body</tissue>
    </source>
</reference>
<dbReference type="AlphaFoldDB" id="A0AA88LH35"/>
<protein>
    <recommendedName>
        <fullName evidence="17">Protein shuttle craft</fullName>
    </recommendedName>
</protein>
<dbReference type="Gene3D" id="3.30.1370.50">
    <property type="entry name" value="R3H-like domain"/>
    <property type="match status" value="1"/>
</dbReference>
<feature type="region of interest" description="Disordered" evidence="11">
    <location>
        <begin position="402"/>
        <end position="427"/>
    </location>
</feature>
<evidence type="ECO:0000259" key="13">
    <source>
        <dbReference type="PROSITE" id="PS50089"/>
    </source>
</evidence>
<dbReference type="InterPro" id="IPR001841">
    <property type="entry name" value="Znf_RING"/>
</dbReference>
<evidence type="ECO:0000313" key="15">
    <source>
        <dbReference type="EMBL" id="KAK2726704.1"/>
    </source>
</evidence>
<evidence type="ECO:0000313" key="16">
    <source>
        <dbReference type="Proteomes" id="UP001187531"/>
    </source>
</evidence>
<keyword evidence="5 10" id="KW-0863">Zinc-finger</keyword>
<dbReference type="InterPro" id="IPR036867">
    <property type="entry name" value="R3H_dom_sf"/>
</dbReference>
<dbReference type="GO" id="GO:0000981">
    <property type="term" value="F:DNA-binding transcription factor activity, RNA polymerase II-specific"/>
    <property type="evidence" value="ECO:0007669"/>
    <property type="project" value="TreeGrafter"/>
</dbReference>
<keyword evidence="7" id="KW-0805">Transcription regulation</keyword>
<evidence type="ECO:0008006" key="17">
    <source>
        <dbReference type="Google" id="ProtNLM"/>
    </source>
</evidence>
<accession>A0AA88LH35</accession>
<dbReference type="InterPro" id="IPR019787">
    <property type="entry name" value="Znf_PHD-finger"/>
</dbReference>
<proteinExistence type="inferred from homology"/>
<dbReference type="PROSITE" id="PS51061">
    <property type="entry name" value="R3H"/>
    <property type="match status" value="1"/>
</dbReference>
<feature type="region of interest" description="Disordered" evidence="11">
    <location>
        <begin position="1217"/>
        <end position="1277"/>
    </location>
</feature>
<evidence type="ECO:0000256" key="7">
    <source>
        <dbReference type="ARBA" id="ARBA00023015"/>
    </source>
</evidence>
<dbReference type="GO" id="GO:0008270">
    <property type="term" value="F:zinc ion binding"/>
    <property type="evidence" value="ECO:0007669"/>
    <property type="project" value="UniProtKB-KW"/>
</dbReference>
<dbReference type="CDD" id="cd16696">
    <property type="entry name" value="RING-CH-C4HC3_NFX1"/>
    <property type="match status" value="1"/>
</dbReference>
<dbReference type="SUPFAM" id="SSF82708">
    <property type="entry name" value="R3H domain"/>
    <property type="match status" value="1"/>
</dbReference>
<dbReference type="CDD" id="cd02643">
    <property type="entry name" value="R3H_NF-X1"/>
    <property type="match status" value="1"/>
</dbReference>
<dbReference type="InterPro" id="IPR000967">
    <property type="entry name" value="Znf_NFX1"/>
</dbReference>